<accession>A0A433XLS0</accession>
<keyword evidence="3" id="KW-0804">Transcription</keyword>
<dbReference type="AlphaFoldDB" id="A0A433XLS0"/>
<dbReference type="PRINTS" id="PR00032">
    <property type="entry name" value="HTHARAC"/>
</dbReference>
<sequence length="312" mass="33635">MKSTLFSTDAHRPADRYEAWRNRDWPSLAPVMDSMPPEAPFSARTETFSLAGIPLTYARIDGLDYVRSQSLIRRDGIDHVGIAIMVAGTYSGETRASAFAGGAGTVLIGEFGQPFRQRSTRSETVTLALPRAIVRRALPALEGVHGLVLDGAAATLIVEHVLMLRRNLRDVPDVVAPMLAEALVNTVLAGLAMSGQALAGDERGDAVAALQASRIIAQRLADPDLDVNQLVALTGISRSALYRAFAPEGGVATYIRRQRLEAAHRALADPGNAAQISEIAYRCGFTDPAQFSRAFRAEYGMSPRQLRASLPR</sequence>
<dbReference type="InterPro" id="IPR050204">
    <property type="entry name" value="AraC_XylS_family_regulators"/>
</dbReference>
<organism evidence="5 6">
    <name type="scientific">Arsenicitalea aurantiaca</name>
    <dbReference type="NCBI Taxonomy" id="1783274"/>
    <lineage>
        <taxon>Bacteria</taxon>
        <taxon>Pseudomonadati</taxon>
        <taxon>Pseudomonadota</taxon>
        <taxon>Alphaproteobacteria</taxon>
        <taxon>Hyphomicrobiales</taxon>
        <taxon>Devosiaceae</taxon>
        <taxon>Arsenicitalea</taxon>
    </lineage>
</organism>
<reference evidence="5 6" key="1">
    <citation type="journal article" date="2016" name="Int. J. Syst. Evol. Microbiol.">
        <title>Arsenicitalea aurantiaca gen. nov., sp. nov., a new member of the family Hyphomicrobiaceae, isolated from high-arsenic sediment.</title>
        <authorList>
            <person name="Mu Y."/>
            <person name="Zhou L."/>
            <person name="Zeng X.C."/>
            <person name="Liu L."/>
            <person name="Pan Y."/>
            <person name="Chen X."/>
            <person name="Wang J."/>
            <person name="Li S."/>
            <person name="Li W.J."/>
            <person name="Wang Y."/>
        </authorList>
    </citation>
    <scope>NUCLEOTIDE SEQUENCE [LARGE SCALE GENOMIC DNA]</scope>
    <source>
        <strain evidence="5 6">42-50</strain>
    </source>
</reference>
<evidence type="ECO:0000256" key="3">
    <source>
        <dbReference type="ARBA" id="ARBA00023163"/>
    </source>
</evidence>
<gene>
    <name evidence="5" type="ORF">EMQ25_03535</name>
</gene>
<keyword evidence="2" id="KW-0238">DNA-binding</keyword>
<protein>
    <submittedName>
        <fullName evidence="5">Helix-turn-helix domain-containing protein</fullName>
    </submittedName>
</protein>
<keyword evidence="6" id="KW-1185">Reference proteome</keyword>
<dbReference type="EMBL" id="RZNJ01000001">
    <property type="protein sequence ID" value="RUT35037.1"/>
    <property type="molecule type" value="Genomic_DNA"/>
</dbReference>
<dbReference type="SMART" id="SM00342">
    <property type="entry name" value="HTH_ARAC"/>
    <property type="match status" value="1"/>
</dbReference>
<dbReference type="Proteomes" id="UP000281547">
    <property type="component" value="Unassembled WGS sequence"/>
</dbReference>
<dbReference type="InterPro" id="IPR018060">
    <property type="entry name" value="HTH_AraC"/>
</dbReference>
<evidence type="ECO:0000313" key="5">
    <source>
        <dbReference type="EMBL" id="RUT35037.1"/>
    </source>
</evidence>
<dbReference type="PANTHER" id="PTHR46796:SF6">
    <property type="entry name" value="ARAC SUBFAMILY"/>
    <property type="match status" value="1"/>
</dbReference>
<evidence type="ECO:0000259" key="4">
    <source>
        <dbReference type="PROSITE" id="PS01124"/>
    </source>
</evidence>
<dbReference type="InterPro" id="IPR018062">
    <property type="entry name" value="HTH_AraC-typ_CS"/>
</dbReference>
<dbReference type="SUPFAM" id="SSF46689">
    <property type="entry name" value="Homeodomain-like"/>
    <property type="match status" value="1"/>
</dbReference>
<evidence type="ECO:0000256" key="2">
    <source>
        <dbReference type="ARBA" id="ARBA00023125"/>
    </source>
</evidence>
<proteinExistence type="predicted"/>
<feature type="domain" description="HTH araC/xylS-type" evidence="4">
    <location>
        <begin position="210"/>
        <end position="309"/>
    </location>
</feature>
<dbReference type="GO" id="GO:0003700">
    <property type="term" value="F:DNA-binding transcription factor activity"/>
    <property type="evidence" value="ECO:0007669"/>
    <property type="project" value="InterPro"/>
</dbReference>
<dbReference type="OrthoDB" id="8004517at2"/>
<dbReference type="RefSeq" id="WP_127187157.1">
    <property type="nucleotide sequence ID" value="NZ_RZNJ01000001.1"/>
</dbReference>
<evidence type="ECO:0000313" key="6">
    <source>
        <dbReference type="Proteomes" id="UP000281547"/>
    </source>
</evidence>
<name>A0A433XLS0_9HYPH</name>
<keyword evidence="1" id="KW-0805">Transcription regulation</keyword>
<dbReference type="InterPro" id="IPR009057">
    <property type="entry name" value="Homeodomain-like_sf"/>
</dbReference>
<dbReference type="PROSITE" id="PS00041">
    <property type="entry name" value="HTH_ARAC_FAMILY_1"/>
    <property type="match status" value="1"/>
</dbReference>
<dbReference type="Pfam" id="PF12833">
    <property type="entry name" value="HTH_18"/>
    <property type="match status" value="1"/>
</dbReference>
<dbReference type="InterPro" id="IPR020449">
    <property type="entry name" value="Tscrpt_reg_AraC-type_HTH"/>
</dbReference>
<comment type="caution">
    <text evidence="5">The sequence shown here is derived from an EMBL/GenBank/DDBJ whole genome shotgun (WGS) entry which is preliminary data.</text>
</comment>
<dbReference type="PROSITE" id="PS01124">
    <property type="entry name" value="HTH_ARAC_FAMILY_2"/>
    <property type="match status" value="1"/>
</dbReference>
<dbReference type="PANTHER" id="PTHR46796">
    <property type="entry name" value="HTH-TYPE TRANSCRIPTIONAL ACTIVATOR RHAS-RELATED"/>
    <property type="match status" value="1"/>
</dbReference>
<evidence type="ECO:0000256" key="1">
    <source>
        <dbReference type="ARBA" id="ARBA00023015"/>
    </source>
</evidence>
<dbReference type="Gene3D" id="1.10.10.60">
    <property type="entry name" value="Homeodomain-like"/>
    <property type="match status" value="1"/>
</dbReference>
<dbReference type="GO" id="GO:0043565">
    <property type="term" value="F:sequence-specific DNA binding"/>
    <property type="evidence" value="ECO:0007669"/>
    <property type="project" value="InterPro"/>
</dbReference>